<evidence type="ECO:0000313" key="3">
    <source>
        <dbReference type="Proteomes" id="UP000198211"/>
    </source>
</evidence>
<proteinExistence type="predicted"/>
<keyword evidence="3" id="KW-1185">Reference proteome</keyword>
<dbReference type="AlphaFoldDB" id="A0A225WXM5"/>
<keyword evidence="1" id="KW-0732">Signal</keyword>
<accession>A0A225WXM5</accession>
<evidence type="ECO:0008006" key="4">
    <source>
        <dbReference type="Google" id="ProtNLM"/>
    </source>
</evidence>
<evidence type="ECO:0000256" key="1">
    <source>
        <dbReference type="SAM" id="SignalP"/>
    </source>
</evidence>
<dbReference type="Proteomes" id="UP000198211">
    <property type="component" value="Unassembled WGS sequence"/>
</dbReference>
<dbReference type="OrthoDB" id="166971at2759"/>
<reference evidence="3" key="1">
    <citation type="submission" date="2017-03" db="EMBL/GenBank/DDBJ databases">
        <title>Phytopthora megakarya and P. palmivora, two closely related causual agents of cacao black pod achieved similar genome size and gene model numbers by different mechanisms.</title>
        <authorList>
            <person name="Ali S."/>
            <person name="Shao J."/>
            <person name="Larry D.J."/>
            <person name="Kronmiller B."/>
            <person name="Shen D."/>
            <person name="Strem M.D."/>
            <person name="Melnick R.L."/>
            <person name="Guiltinan M.J."/>
            <person name="Tyler B.M."/>
            <person name="Meinhardt L.W."/>
            <person name="Bailey B.A."/>
        </authorList>
    </citation>
    <scope>NUCLEOTIDE SEQUENCE [LARGE SCALE GENOMIC DNA]</scope>
    <source>
        <strain evidence="3">zdho120</strain>
    </source>
</reference>
<protein>
    <recommendedName>
        <fullName evidence="4">RxLR effector protein</fullName>
    </recommendedName>
</protein>
<name>A0A225WXM5_9STRA</name>
<comment type="caution">
    <text evidence="2">The sequence shown here is derived from an EMBL/GenBank/DDBJ whole genome shotgun (WGS) entry which is preliminary data.</text>
</comment>
<organism evidence="2 3">
    <name type="scientific">Phytophthora megakarya</name>
    <dbReference type="NCBI Taxonomy" id="4795"/>
    <lineage>
        <taxon>Eukaryota</taxon>
        <taxon>Sar</taxon>
        <taxon>Stramenopiles</taxon>
        <taxon>Oomycota</taxon>
        <taxon>Peronosporomycetes</taxon>
        <taxon>Peronosporales</taxon>
        <taxon>Peronosporaceae</taxon>
        <taxon>Phytophthora</taxon>
    </lineage>
</organism>
<feature type="chain" id="PRO_5013370711" description="RxLR effector protein" evidence="1">
    <location>
        <begin position="21"/>
        <end position="175"/>
    </location>
</feature>
<evidence type="ECO:0000313" key="2">
    <source>
        <dbReference type="EMBL" id="OWZ22441.1"/>
    </source>
</evidence>
<sequence>MKSIGAIAITLVYLVSFVTAHHQPTADSDDQTMKMASGLRGHDAVGVLSTKIDAKNNNVLVTKSNIFLSTSDRVQLAKIIKEMLANSNSPEAEMSTEEILGTVNRGATTPGVLTSAAGIISAARTGDRAAMTHHAVNLLGAVMPPPPTTTAAPVFPTVGSIAGRFTTPPIVRPSS</sequence>
<gene>
    <name evidence="2" type="ORF">PHMEG_0002859</name>
</gene>
<feature type="signal peptide" evidence="1">
    <location>
        <begin position="1"/>
        <end position="20"/>
    </location>
</feature>
<dbReference type="EMBL" id="NBNE01000136">
    <property type="protein sequence ID" value="OWZ22441.1"/>
    <property type="molecule type" value="Genomic_DNA"/>
</dbReference>